<feature type="transmembrane region" description="Helical" evidence="6">
    <location>
        <begin position="1604"/>
        <end position="1622"/>
    </location>
</feature>
<dbReference type="InterPro" id="IPR028994">
    <property type="entry name" value="Integrin_alpha_N"/>
</dbReference>
<evidence type="ECO:0000313" key="8">
    <source>
        <dbReference type="EMBL" id="QDV88303.1"/>
    </source>
</evidence>
<evidence type="ECO:0000256" key="1">
    <source>
        <dbReference type="ARBA" id="ARBA00022679"/>
    </source>
</evidence>
<dbReference type="Gene3D" id="3.30.200.20">
    <property type="entry name" value="Phosphorylase Kinase, domain 1"/>
    <property type="match status" value="1"/>
</dbReference>
<dbReference type="SUPFAM" id="SSF50998">
    <property type="entry name" value="Quinoprotein alcohol dehydrogenase-like"/>
    <property type="match status" value="1"/>
</dbReference>
<keyword evidence="4 5" id="KW-0067">ATP-binding</keyword>
<keyword evidence="6" id="KW-0472">Membrane</keyword>
<dbReference type="PANTHER" id="PTHR43289:SF6">
    <property type="entry name" value="SERINE_THREONINE-PROTEIN KINASE NEKL-3"/>
    <property type="match status" value="1"/>
</dbReference>
<evidence type="ECO:0000256" key="2">
    <source>
        <dbReference type="ARBA" id="ARBA00022741"/>
    </source>
</evidence>
<dbReference type="CDD" id="cd14014">
    <property type="entry name" value="STKc_PknB_like"/>
    <property type="match status" value="1"/>
</dbReference>
<evidence type="ECO:0000259" key="7">
    <source>
        <dbReference type="PROSITE" id="PS50011"/>
    </source>
</evidence>
<feature type="transmembrane region" description="Helical" evidence="6">
    <location>
        <begin position="1634"/>
        <end position="1654"/>
    </location>
</feature>
<dbReference type="PANTHER" id="PTHR43289">
    <property type="entry name" value="MITOGEN-ACTIVATED PROTEIN KINASE KINASE KINASE 20-RELATED"/>
    <property type="match status" value="1"/>
</dbReference>
<feature type="transmembrane region" description="Helical" evidence="6">
    <location>
        <begin position="1660"/>
        <end position="1680"/>
    </location>
</feature>
<protein>
    <submittedName>
        <fullName evidence="8">Serine/threonine-protein kinase PknB</fullName>
        <ecNumber evidence="8">2.7.11.1</ecNumber>
    </submittedName>
</protein>
<dbReference type="Gene3D" id="1.10.510.10">
    <property type="entry name" value="Transferase(Phosphotransferase) domain 1"/>
    <property type="match status" value="1"/>
</dbReference>
<organism evidence="8 9">
    <name type="scientific">Stieleria magnilauensis</name>
    <dbReference type="NCBI Taxonomy" id="2527963"/>
    <lineage>
        <taxon>Bacteria</taxon>
        <taxon>Pseudomonadati</taxon>
        <taxon>Planctomycetota</taxon>
        <taxon>Planctomycetia</taxon>
        <taxon>Pirellulales</taxon>
        <taxon>Pirellulaceae</taxon>
        <taxon>Stieleria</taxon>
    </lineage>
</organism>
<keyword evidence="6" id="KW-0812">Transmembrane</keyword>
<keyword evidence="6" id="KW-1133">Transmembrane helix</keyword>
<dbReference type="Proteomes" id="UP000318081">
    <property type="component" value="Chromosome"/>
</dbReference>
<dbReference type="SMART" id="SM00220">
    <property type="entry name" value="S_TKc"/>
    <property type="match status" value="1"/>
</dbReference>
<dbReference type="InterPro" id="IPR000719">
    <property type="entry name" value="Prot_kinase_dom"/>
</dbReference>
<dbReference type="PROSITE" id="PS00108">
    <property type="entry name" value="PROTEIN_KINASE_ST"/>
    <property type="match status" value="1"/>
</dbReference>
<reference evidence="8 9" key="1">
    <citation type="submission" date="2019-02" db="EMBL/GenBank/DDBJ databases">
        <title>Deep-cultivation of Planctomycetes and their phenomic and genomic characterization uncovers novel biology.</title>
        <authorList>
            <person name="Wiegand S."/>
            <person name="Jogler M."/>
            <person name="Boedeker C."/>
            <person name="Pinto D."/>
            <person name="Vollmers J."/>
            <person name="Rivas-Marin E."/>
            <person name="Kohn T."/>
            <person name="Peeters S.H."/>
            <person name="Heuer A."/>
            <person name="Rast P."/>
            <person name="Oberbeckmann S."/>
            <person name="Bunk B."/>
            <person name="Jeske O."/>
            <person name="Meyerdierks A."/>
            <person name="Storesund J.E."/>
            <person name="Kallscheuer N."/>
            <person name="Luecker S."/>
            <person name="Lage O.M."/>
            <person name="Pohl T."/>
            <person name="Merkel B.J."/>
            <person name="Hornburger P."/>
            <person name="Mueller R.-W."/>
            <person name="Bruemmer F."/>
            <person name="Labrenz M."/>
            <person name="Spormann A.M."/>
            <person name="Op den Camp H."/>
            <person name="Overmann J."/>
            <person name="Amann R."/>
            <person name="Jetten M.S.M."/>
            <person name="Mascher T."/>
            <person name="Medema M.H."/>
            <person name="Devos D.P."/>
            <person name="Kaster A.-K."/>
            <person name="Ovreas L."/>
            <person name="Rohde M."/>
            <person name="Galperin M.Y."/>
            <person name="Jogler C."/>
        </authorList>
    </citation>
    <scope>NUCLEOTIDE SEQUENCE [LARGE SCALE GENOMIC DNA]</scope>
    <source>
        <strain evidence="8 9">TBK1r</strain>
    </source>
</reference>
<dbReference type="InterPro" id="IPR015943">
    <property type="entry name" value="WD40/YVTN_repeat-like_dom_sf"/>
</dbReference>
<dbReference type="GO" id="GO:0004674">
    <property type="term" value="F:protein serine/threonine kinase activity"/>
    <property type="evidence" value="ECO:0007669"/>
    <property type="project" value="UniProtKB-EC"/>
</dbReference>
<accession>A0ABX5Y202</accession>
<dbReference type="EMBL" id="CP036432">
    <property type="protein sequence ID" value="QDV88303.1"/>
    <property type="molecule type" value="Genomic_DNA"/>
</dbReference>
<keyword evidence="3 8" id="KW-0418">Kinase</keyword>
<evidence type="ECO:0000256" key="5">
    <source>
        <dbReference type="PROSITE-ProRule" id="PRU10141"/>
    </source>
</evidence>
<dbReference type="SUPFAM" id="SSF56112">
    <property type="entry name" value="Protein kinase-like (PK-like)"/>
    <property type="match status" value="1"/>
</dbReference>
<dbReference type="Pfam" id="PF00069">
    <property type="entry name" value="Pkinase"/>
    <property type="match status" value="1"/>
</dbReference>
<dbReference type="Gene3D" id="2.130.10.10">
    <property type="entry name" value="YVTN repeat-like/Quinoprotein amine dehydrogenase"/>
    <property type="match status" value="1"/>
</dbReference>
<feature type="binding site" evidence="5">
    <location>
        <position position="115"/>
    </location>
    <ligand>
        <name>ATP</name>
        <dbReference type="ChEBI" id="CHEBI:30616"/>
    </ligand>
</feature>
<gene>
    <name evidence="8" type="primary">pknB_24</name>
    <name evidence="8" type="ORF">TBK1r_73350</name>
</gene>
<evidence type="ECO:0000256" key="4">
    <source>
        <dbReference type="ARBA" id="ARBA00022840"/>
    </source>
</evidence>
<name>A0ABX5Y202_9BACT</name>
<keyword evidence="1 8" id="KW-0808">Transferase</keyword>
<dbReference type="PROSITE" id="PS50011">
    <property type="entry name" value="PROTEIN_KINASE_DOM"/>
    <property type="match status" value="1"/>
</dbReference>
<feature type="domain" description="Protein kinase" evidence="7">
    <location>
        <begin position="86"/>
        <end position="357"/>
    </location>
</feature>
<dbReference type="SUPFAM" id="SSF69318">
    <property type="entry name" value="Integrin alpha N-terminal domain"/>
    <property type="match status" value="1"/>
</dbReference>
<keyword evidence="2 5" id="KW-0547">Nucleotide-binding</keyword>
<dbReference type="PROSITE" id="PS00107">
    <property type="entry name" value="PROTEIN_KINASE_ATP"/>
    <property type="match status" value="1"/>
</dbReference>
<dbReference type="InterPro" id="IPR017441">
    <property type="entry name" value="Protein_kinase_ATP_BS"/>
</dbReference>
<evidence type="ECO:0000313" key="9">
    <source>
        <dbReference type="Proteomes" id="UP000318081"/>
    </source>
</evidence>
<feature type="transmembrane region" description="Helical" evidence="6">
    <location>
        <begin position="1692"/>
        <end position="1713"/>
    </location>
</feature>
<dbReference type="EC" id="2.7.11.1" evidence="8"/>
<proteinExistence type="predicted"/>
<feature type="transmembrane region" description="Helical" evidence="6">
    <location>
        <begin position="376"/>
        <end position="396"/>
    </location>
</feature>
<keyword evidence="9" id="KW-1185">Reference proteome</keyword>
<dbReference type="InterPro" id="IPR011009">
    <property type="entry name" value="Kinase-like_dom_sf"/>
</dbReference>
<feature type="transmembrane region" description="Helical" evidence="6">
    <location>
        <begin position="1733"/>
        <end position="1752"/>
    </location>
</feature>
<dbReference type="InterPro" id="IPR008271">
    <property type="entry name" value="Ser/Thr_kinase_AS"/>
</dbReference>
<dbReference type="RefSeq" id="WP_145220513.1">
    <property type="nucleotide sequence ID" value="NZ_CP036432.1"/>
</dbReference>
<sequence>MTDTPRQTNNDPGSTVDAEIADLLDQYLCQREQGRAVDRDQWLREHPEYAERLAECLDAAELFGGAETGGFDLPPESALPDSIGDFEILSELGRGGMGVVYEAREKSLDRIVALKVMRFGIVDPQALDRFRREAETAGALHHTNIVPVYATGREGDTSWYAMQRIEGESLAARIGRTRREQTPPPLDAILDVGIQAADALSHAHDRDVVHRDVKPANLILDHEDRVWLTDFGLARRLVDAGATITGAILGTPRYMSPEQADLRATDVDHRSDIYSLGATLYEMATGRPPFGGDDPLTLINKIRHEDPPPLRSLRSDLPRDFEVVLHKAMEKDARRRYQSAGDLADDLRAVRDDHPIQARPLSVLEKSARWARKHQSGVRVAAAAMAVTAVLIAALLSGLDQWRQSQLGAFRVRAGGGPYQATIVPVGESALSDSTMELTLPMQNHLERTAGDYDMMVAPTGRWSQTLRLPVTRGIPSEYRITNQPAPSKEISISDAAVVTVSDASTPAILWRRDGRLKRVAWHTDNQWELDASSIDATLTSLDGTNADETTTLPVNFADTQRAANFDAGHHHIDDHPLLTQGVAALRTPIDLNGDQRADTLVAATDQQALLAVDDRGHMLWSRSYAFANLPTKSTLPDPFNRRATLRFPGVFELQDVGDRDHDGISDLFAMFVHYQMAIQTDVCLAVLSGKTGDVIDRHHQVLNTPTNTFWPADAIYHPAKHQYRSFSGLSFDANSAFRSGHRNFGDFFVRHQRYSSPIRIPVPSPPQLLRGDSLRVVLLIGDQCQVIDWDQDPASVVTIKLPFTPPHAPRIANARGEARLIFYDHEESRLNTAPFSGTQIAAYDLEGRQRWSRQMEHVQWRYSVDRNHADWPYVTDINGDGADEIIVPRIRYRNGVDVGVQLLDAATGTPVWTDQTPYSAFQSADDCVSRITVTDDINQDGWKDIATAIIAGRGPTEAAEKDADHQAYIYVDWISGKTGNVLAWARHRIPQFGDQIRVAQIDAIRSGLPDNPPGTIEIDFVAGDRTLDVMLASSVIRFHPSQPSPVAIAAGLDVCPSPTDSTSSIRAYRRRGGPFGVGEDHLVLLQSQRSPTIRLGENTLLASWVGESGRHLIAASGFQPTRISVIDAVSERTVWNSDRTDGGQWIPIEHDDGSVDFLVQNQTGYETPSRIFDGETGTELCRLRGNVGGRVILAQSLDDGISILLVGDGRLAPRASSLMTGQPINAFQMSLVSRATGQIRWSNRFLFGASRVNTPVDYDHLKFADLNGDGIQDVVGPHSHDEKLFLAAWDGANGELIWERSVFQRPTRSDYWIPFSLVVIDGQTHVVYLGHTSKDNPLRQLVLCGPDGELVDSTEPDNAASLPLVDGAYASRYVAIDNATGSDGIPMLALSRNANGKTRCEIFDLREKQFQRIRQFNESAENFYVVGMWFWDIDGDGVKERIVMDRVTAAEGGSAPNDDGRSSLVIRCYPMLQPAPKFQISIPDVNGIQSVHWKEDHHVPISWLHIDQDRLVAIDWSRQEILTGTDSDPESASNVPVICRRDDTHTRIASPTLDGIQFQDLRSKAPLESNAVTTHREMDPRRMRPLFRSIGGDTTLAQWGLDLVRGGLALCVLILLPLWYVKRTLKTRRWSLAWLLLAPLLVGVWMVIWQSPWLRDPGLVIHLFNGVTAWMCIVALLIAVRDQKDGQGDSIRLMLSIGTPVVFLALVAFAYLQRPDPEILRHRIDATGLLRVALLSLIVVVQVYWILRILASALRRIRGWMGRQATT</sequence>
<dbReference type="InterPro" id="IPR011047">
    <property type="entry name" value="Quinoprotein_ADH-like_sf"/>
</dbReference>
<evidence type="ECO:0000256" key="3">
    <source>
        <dbReference type="ARBA" id="ARBA00022777"/>
    </source>
</evidence>
<evidence type="ECO:0000256" key="6">
    <source>
        <dbReference type="SAM" id="Phobius"/>
    </source>
</evidence>